<keyword evidence="10" id="KW-1185">Reference proteome</keyword>
<dbReference type="PROSITE" id="PS50802">
    <property type="entry name" value="OTU"/>
    <property type="match status" value="1"/>
</dbReference>
<proteinExistence type="predicted"/>
<dbReference type="SUPFAM" id="SSF54001">
    <property type="entry name" value="Cysteine proteinases"/>
    <property type="match status" value="1"/>
</dbReference>
<evidence type="ECO:0000256" key="3">
    <source>
        <dbReference type="ARBA" id="ARBA00022670"/>
    </source>
</evidence>
<dbReference type="Pfam" id="PF10275">
    <property type="entry name" value="Peptidase_C65"/>
    <property type="match status" value="1"/>
</dbReference>
<dbReference type="Gene3D" id="1.20.1300.20">
    <property type="entry name" value="Peptidase C65 Otubain, subdomain 2"/>
    <property type="match status" value="1"/>
</dbReference>
<feature type="compositionally biased region" description="Polar residues" evidence="7">
    <location>
        <begin position="504"/>
        <end position="517"/>
    </location>
</feature>
<evidence type="ECO:0000256" key="6">
    <source>
        <dbReference type="ARBA" id="ARBA00022807"/>
    </source>
</evidence>
<evidence type="ECO:0000259" key="8">
    <source>
        <dbReference type="PROSITE" id="PS50802"/>
    </source>
</evidence>
<keyword evidence="3" id="KW-0645">Protease</keyword>
<dbReference type="InterPro" id="IPR003323">
    <property type="entry name" value="OTU_dom"/>
</dbReference>
<protein>
    <recommendedName>
        <fullName evidence="2">ubiquitinyl hydrolase 1</fullName>
        <ecNumber evidence="2">3.4.19.12</ecNumber>
    </recommendedName>
</protein>
<dbReference type="GeneID" id="95986670"/>
<dbReference type="InterPro" id="IPR019400">
    <property type="entry name" value="Peptidase_C65_otubain"/>
</dbReference>
<gene>
    <name evidence="9" type="ORF">Q8F55_005627</name>
</gene>
<organism evidence="9 10">
    <name type="scientific">Vanrija albida</name>
    <dbReference type="NCBI Taxonomy" id="181172"/>
    <lineage>
        <taxon>Eukaryota</taxon>
        <taxon>Fungi</taxon>
        <taxon>Dikarya</taxon>
        <taxon>Basidiomycota</taxon>
        <taxon>Agaricomycotina</taxon>
        <taxon>Tremellomycetes</taxon>
        <taxon>Trichosporonales</taxon>
        <taxon>Trichosporonaceae</taxon>
        <taxon>Vanrija</taxon>
    </lineage>
</organism>
<comment type="caution">
    <text evidence="9">The sequence shown here is derived from an EMBL/GenBank/DDBJ whole genome shotgun (WGS) entry which is preliminary data.</text>
</comment>
<feature type="region of interest" description="Disordered" evidence="7">
    <location>
        <begin position="468"/>
        <end position="569"/>
    </location>
</feature>
<feature type="domain" description="OTU" evidence="8">
    <location>
        <begin position="238"/>
        <end position="452"/>
    </location>
</feature>
<dbReference type="EC" id="3.4.19.12" evidence="2"/>
<sequence>MSKSWFGRLAAKVSGDRPAEPSRPSAPSPAPASLHAPSPAPASLHAPSSAPSRTSSTRDAVPPAARAAAAERASTPAATPRSEFHASAVAAASAGLTGPERVIDESTDLSTLTDQEIMRLMEGMDGDVMNKVSRGARFSKRGRSPSRCISPCLLPLVHNPTMWTALGIILGSLVLVRTLAPRISIFFHILISGALTRRVRTQPLVTGPIPLLAIKAEYENGSPTVLRKIQWLEENGWDQVWRARGDGDCFYRSFTLAYLLRILYARDRWEFAREAISEIQANQENMLRVGFQADLVEEFLGPLMSTLFAFSPDNDDPPTEFTLLQLLQDPEKSNCIVVALRLITGAYIRTHPDKFAPFLFSPTTLEPVSPDAFCREEVEPCGKEADHAQIMALSSALVLPLKVAYLDQSDITGDDVINWVEFGEQRKSATEEEARPLTLLYRPGHFDVVTKDYIMQAALAQTRHELADTPPVVPTPPPEKQARAAVPAAPAAPAAVAAHATPGQPEQPSTHPATTDVRTADPAAMETKETAAAAATEPPAPAYDAGLTEEEEPSTKTGESTTLPPPRPE</sequence>
<dbReference type="InterPro" id="IPR042468">
    <property type="entry name" value="Peptidase_C65_otubain_sub1"/>
</dbReference>
<evidence type="ECO:0000256" key="7">
    <source>
        <dbReference type="SAM" id="MobiDB-lite"/>
    </source>
</evidence>
<evidence type="ECO:0000313" key="9">
    <source>
        <dbReference type="EMBL" id="KAL1408813.1"/>
    </source>
</evidence>
<evidence type="ECO:0000256" key="5">
    <source>
        <dbReference type="ARBA" id="ARBA00022801"/>
    </source>
</evidence>
<keyword evidence="5" id="KW-0378">Hydrolase</keyword>
<comment type="catalytic activity">
    <reaction evidence="1">
        <text>Thiol-dependent hydrolysis of ester, thioester, amide, peptide and isopeptide bonds formed by the C-terminal Gly of ubiquitin (a 76-residue protein attached to proteins as an intracellular targeting signal).</text>
        <dbReference type="EC" id="3.4.19.12"/>
    </reaction>
</comment>
<feature type="compositionally biased region" description="Low complexity" evidence="7">
    <location>
        <begin position="31"/>
        <end position="86"/>
    </location>
</feature>
<reference evidence="9 10" key="1">
    <citation type="submission" date="2023-08" db="EMBL/GenBank/DDBJ databases">
        <title>Annotated Genome Sequence of Vanrija albida AlHP1.</title>
        <authorList>
            <person name="Herzog R."/>
        </authorList>
    </citation>
    <scope>NUCLEOTIDE SEQUENCE [LARGE SCALE GENOMIC DNA]</scope>
    <source>
        <strain evidence="9 10">AlHP1</strain>
    </source>
</reference>
<dbReference type="InterPro" id="IPR038765">
    <property type="entry name" value="Papain-like_cys_pep_sf"/>
</dbReference>
<dbReference type="EMBL" id="JBBXJM010000004">
    <property type="protein sequence ID" value="KAL1408813.1"/>
    <property type="molecule type" value="Genomic_DNA"/>
</dbReference>
<feature type="compositionally biased region" description="Low complexity" evidence="7">
    <location>
        <begin position="522"/>
        <end position="537"/>
    </location>
</feature>
<feature type="compositionally biased region" description="Low complexity" evidence="7">
    <location>
        <begin position="483"/>
        <end position="500"/>
    </location>
</feature>
<keyword evidence="4" id="KW-0833">Ubl conjugation pathway</keyword>
<dbReference type="CDD" id="cd22749">
    <property type="entry name" value="Otubain_C65"/>
    <property type="match status" value="1"/>
</dbReference>
<dbReference type="Proteomes" id="UP001565368">
    <property type="component" value="Unassembled WGS sequence"/>
</dbReference>
<accession>A0ABR3Q365</accession>
<dbReference type="PANTHER" id="PTHR12931:SF15">
    <property type="entry name" value="UBIQUITIN THIOESTERASE OTUBAIN-LIKE"/>
    <property type="match status" value="1"/>
</dbReference>
<feature type="region of interest" description="Disordered" evidence="7">
    <location>
        <begin position="1"/>
        <end position="86"/>
    </location>
</feature>
<evidence type="ECO:0000313" key="10">
    <source>
        <dbReference type="Proteomes" id="UP001565368"/>
    </source>
</evidence>
<dbReference type="PANTHER" id="PTHR12931">
    <property type="entry name" value="UBIQUITIN THIOLESTERASE PROTEIN OTUB"/>
    <property type="match status" value="1"/>
</dbReference>
<dbReference type="Gene3D" id="3.30.200.60">
    <property type="entry name" value="Peptidase C65 Otubain, subdomain 1"/>
    <property type="match status" value="1"/>
</dbReference>
<keyword evidence="6" id="KW-0788">Thiol protease</keyword>
<name>A0ABR3Q365_9TREE</name>
<evidence type="ECO:0000256" key="2">
    <source>
        <dbReference type="ARBA" id="ARBA00012759"/>
    </source>
</evidence>
<dbReference type="InterPro" id="IPR042467">
    <property type="entry name" value="Peptidase_C65_otubain_sub2"/>
</dbReference>
<evidence type="ECO:0000256" key="4">
    <source>
        <dbReference type="ARBA" id="ARBA00022786"/>
    </source>
</evidence>
<dbReference type="RefSeq" id="XP_069208757.1">
    <property type="nucleotide sequence ID" value="XM_069354115.1"/>
</dbReference>
<evidence type="ECO:0000256" key="1">
    <source>
        <dbReference type="ARBA" id="ARBA00000707"/>
    </source>
</evidence>